<dbReference type="Proteomes" id="UP000027222">
    <property type="component" value="Unassembled WGS sequence"/>
</dbReference>
<keyword evidence="3" id="KW-1185">Reference proteome</keyword>
<dbReference type="InterPro" id="IPR002937">
    <property type="entry name" value="Amino_oxidase"/>
</dbReference>
<dbReference type="SUPFAM" id="SSF51905">
    <property type="entry name" value="FAD/NAD(P)-binding domain"/>
    <property type="match status" value="1"/>
</dbReference>
<feature type="domain" description="Amine oxidase" evidence="1">
    <location>
        <begin position="180"/>
        <end position="449"/>
    </location>
</feature>
<organism evidence="2 3">
    <name type="scientific">Galerina marginata (strain CBS 339.88)</name>
    <dbReference type="NCBI Taxonomy" id="685588"/>
    <lineage>
        <taxon>Eukaryota</taxon>
        <taxon>Fungi</taxon>
        <taxon>Dikarya</taxon>
        <taxon>Basidiomycota</taxon>
        <taxon>Agaricomycotina</taxon>
        <taxon>Agaricomycetes</taxon>
        <taxon>Agaricomycetidae</taxon>
        <taxon>Agaricales</taxon>
        <taxon>Agaricineae</taxon>
        <taxon>Strophariaceae</taxon>
        <taxon>Galerina</taxon>
    </lineage>
</organism>
<dbReference type="SUPFAM" id="SSF54373">
    <property type="entry name" value="FAD-linked reductases, C-terminal domain"/>
    <property type="match status" value="1"/>
</dbReference>
<name>A0A067TMU7_GALM3</name>
<dbReference type="Gene3D" id="1.10.10.1620">
    <property type="match status" value="1"/>
</dbReference>
<gene>
    <name evidence="2" type="ORF">GALMADRAFT_242628</name>
</gene>
<protein>
    <recommendedName>
        <fullName evidence="1">Amine oxidase domain-containing protein</fullName>
    </recommendedName>
</protein>
<proteinExistence type="predicted"/>
<dbReference type="InterPro" id="IPR050281">
    <property type="entry name" value="Flavin_monoamine_oxidase"/>
</dbReference>
<reference evidence="3" key="1">
    <citation type="journal article" date="2014" name="Proc. Natl. Acad. Sci. U.S.A.">
        <title>Extensive sampling of basidiomycete genomes demonstrates inadequacy of the white-rot/brown-rot paradigm for wood decay fungi.</title>
        <authorList>
            <person name="Riley R."/>
            <person name="Salamov A.A."/>
            <person name="Brown D.W."/>
            <person name="Nagy L.G."/>
            <person name="Floudas D."/>
            <person name="Held B.W."/>
            <person name="Levasseur A."/>
            <person name="Lombard V."/>
            <person name="Morin E."/>
            <person name="Otillar R."/>
            <person name="Lindquist E.A."/>
            <person name="Sun H."/>
            <person name="LaButti K.M."/>
            <person name="Schmutz J."/>
            <person name="Jabbour D."/>
            <person name="Luo H."/>
            <person name="Baker S.E."/>
            <person name="Pisabarro A.G."/>
            <person name="Walton J.D."/>
            <person name="Blanchette R.A."/>
            <person name="Henrissat B."/>
            <person name="Martin F."/>
            <person name="Cullen D."/>
            <person name="Hibbett D.S."/>
            <person name="Grigoriev I.V."/>
        </authorList>
    </citation>
    <scope>NUCLEOTIDE SEQUENCE [LARGE SCALE GENOMIC DNA]</scope>
    <source>
        <strain evidence="3">CBS 339.88</strain>
    </source>
</reference>
<dbReference type="EMBL" id="KL142372">
    <property type="protein sequence ID" value="KDR80293.1"/>
    <property type="molecule type" value="Genomic_DNA"/>
</dbReference>
<evidence type="ECO:0000259" key="1">
    <source>
        <dbReference type="Pfam" id="PF01593"/>
    </source>
</evidence>
<dbReference type="PANTHER" id="PTHR10742">
    <property type="entry name" value="FLAVIN MONOAMINE OXIDASE"/>
    <property type="match status" value="1"/>
</dbReference>
<dbReference type="GO" id="GO:0009063">
    <property type="term" value="P:amino acid catabolic process"/>
    <property type="evidence" value="ECO:0007669"/>
    <property type="project" value="TreeGrafter"/>
</dbReference>
<evidence type="ECO:0000313" key="3">
    <source>
        <dbReference type="Proteomes" id="UP000027222"/>
    </source>
</evidence>
<dbReference type="OrthoDB" id="7777654at2759"/>
<dbReference type="STRING" id="685588.A0A067TMU7"/>
<dbReference type="HOGENOM" id="CLU_004498_8_1_1"/>
<dbReference type="GO" id="GO:0001716">
    <property type="term" value="F:L-amino-acid oxidase activity"/>
    <property type="evidence" value="ECO:0007669"/>
    <property type="project" value="TreeGrafter"/>
</dbReference>
<dbReference type="Gene3D" id="3.90.660.10">
    <property type="match status" value="1"/>
</dbReference>
<dbReference type="InterPro" id="IPR036188">
    <property type="entry name" value="FAD/NAD-bd_sf"/>
</dbReference>
<dbReference type="PANTHER" id="PTHR10742:SF342">
    <property type="entry name" value="AMINE OXIDASE"/>
    <property type="match status" value="1"/>
</dbReference>
<dbReference type="Pfam" id="PF01593">
    <property type="entry name" value="Amino_oxidase"/>
    <property type="match status" value="1"/>
</dbReference>
<dbReference type="AlphaFoldDB" id="A0A067TMU7"/>
<sequence length="494" mass="55734">MRFPKIRSMQRVFNLFDYAPLNTPDIALGSKVHPFVFQCDNTFLSYNGVTVQGSPPPYDVFKSSEVIQDTNPQPYIQAGTKAIVNDVISPFASGILQDLGQDEKPGWDYMMRFDSYSTRAYMSIAYEPSEDLGIPPCPLPTDVVNWCETFETSTGWYDRALSETVLEAIAFGWQPGPDPPSVEWYCINDGVQEIAECMAKYIRNCDPNAISLNSRVTSTSYRNTPGNKGVDVGIANNCATQQFTHVVSTIPLPVLRTVDLDAAGLDPMQSNALRQLNYGPAIKVGLQFKEAWWFTKFQIVGGQSFTDRPIRTIVYPSFGDVENGMTTTLIASYCWTEDASRMGALIDDKDGDEQLKDLVLRDLADIHDLTVDYLREQLIECKAWSWSHNPYTMGAYAFFGPGKFQNPYTSLNTPAANGFLHFAGEAISVRHAWVEGALDSAWRAVREMLYFSGFTDEQRQRFFDNWGANEEWVKQDDDLLFKHLAHMKPELFDH</sequence>
<accession>A0A067TMU7</accession>
<evidence type="ECO:0000313" key="2">
    <source>
        <dbReference type="EMBL" id="KDR80293.1"/>
    </source>
</evidence>